<organism evidence="7 8">
    <name type="scientific">Oliverpabstia intestinalis</name>
    <dbReference type="NCBI Taxonomy" id="2606633"/>
    <lineage>
        <taxon>Bacteria</taxon>
        <taxon>Bacillati</taxon>
        <taxon>Bacillota</taxon>
        <taxon>Clostridia</taxon>
        <taxon>Lachnospirales</taxon>
        <taxon>Lachnospiraceae</taxon>
        <taxon>Oliverpabstia</taxon>
    </lineage>
</organism>
<dbReference type="Proteomes" id="UP000440513">
    <property type="component" value="Unassembled WGS sequence"/>
</dbReference>
<dbReference type="Pfam" id="PF00589">
    <property type="entry name" value="Phage_integrase"/>
    <property type="match status" value="1"/>
</dbReference>
<dbReference type="Gene3D" id="1.10.150.130">
    <property type="match status" value="1"/>
</dbReference>
<comment type="similarity">
    <text evidence="2">Belongs to the 'phage' integrase family.</text>
</comment>
<dbReference type="PROSITE" id="PS51898">
    <property type="entry name" value="TYR_RECOMBINASE"/>
    <property type="match status" value="1"/>
</dbReference>
<protein>
    <submittedName>
        <fullName evidence="7">Site-specific integrase</fullName>
    </submittedName>
</protein>
<sequence>MNIISSIVNNMTIRERKDGRLEGRISIQGKRIGFYGKTKTEVKNQAKEHLQKVENGYKEPKNVIFNEYMEYWLTTFKKNKIEFSSYNRLCSVYAHQIHNSIGNKKIGQITTKDIQDLIDSHANPLDPAVKPLALSGLKRILNLLNPCLKKAVEEGVIQKNPCEHVILPKESCILKKTKQQFSLSDKELEEFKVAALSKYKSTKDYRSRDALVLLLMLNLGLRVGELLALEWTDVDLQSEVVHISKTVQEGITDYEGGNEKKKNYQKTKSSTKTPSGVRVLALNSMVLYYIDELQKYDERHQITSKYVACTGVGTMNCSRNLQRSLDRVINRTNIQKHVSLHTLRHTFGSTLLRNGVNIEVVSKLMGYSNITITYNKYIHVIQEEEAKAMNGVNIC</sequence>
<dbReference type="SUPFAM" id="SSF56349">
    <property type="entry name" value="DNA breaking-rejoining enzymes"/>
    <property type="match status" value="1"/>
</dbReference>
<evidence type="ECO:0000313" key="8">
    <source>
        <dbReference type="Proteomes" id="UP000440513"/>
    </source>
</evidence>
<dbReference type="Pfam" id="PF14659">
    <property type="entry name" value="Phage_int_SAM_3"/>
    <property type="match status" value="1"/>
</dbReference>
<name>A0A7X2P5B9_9FIRM</name>
<evidence type="ECO:0000256" key="5">
    <source>
        <dbReference type="ARBA" id="ARBA00023172"/>
    </source>
</evidence>
<comment type="caution">
    <text evidence="7">The sequence shown here is derived from an EMBL/GenBank/DDBJ whole genome shotgun (WGS) entry which is preliminary data.</text>
</comment>
<dbReference type="GO" id="GO:0015074">
    <property type="term" value="P:DNA integration"/>
    <property type="evidence" value="ECO:0007669"/>
    <property type="project" value="UniProtKB-KW"/>
</dbReference>
<feature type="domain" description="Tyr recombinase" evidence="6">
    <location>
        <begin position="176"/>
        <end position="390"/>
    </location>
</feature>
<gene>
    <name evidence="7" type="ORF">FYJ57_13975</name>
</gene>
<dbReference type="EMBL" id="VUMS01000042">
    <property type="protein sequence ID" value="MST67784.1"/>
    <property type="molecule type" value="Genomic_DNA"/>
</dbReference>
<evidence type="ECO:0000313" key="7">
    <source>
        <dbReference type="EMBL" id="MST67784.1"/>
    </source>
</evidence>
<dbReference type="PANTHER" id="PTHR30349:SF41">
    <property type="entry name" value="INTEGRASE_RECOMBINASE PROTEIN MJ0367-RELATED"/>
    <property type="match status" value="1"/>
</dbReference>
<dbReference type="Gene3D" id="1.10.443.10">
    <property type="entry name" value="Intergrase catalytic core"/>
    <property type="match status" value="1"/>
</dbReference>
<evidence type="ECO:0000256" key="2">
    <source>
        <dbReference type="ARBA" id="ARBA00008857"/>
    </source>
</evidence>
<dbReference type="RefSeq" id="WP_154433112.1">
    <property type="nucleotide sequence ID" value="NZ_JBQKJX010000006.1"/>
</dbReference>
<keyword evidence="5" id="KW-0233">DNA recombination</keyword>
<dbReference type="InterPro" id="IPR011010">
    <property type="entry name" value="DNA_brk_join_enz"/>
</dbReference>
<reference evidence="7 8" key="1">
    <citation type="submission" date="2019-08" db="EMBL/GenBank/DDBJ databases">
        <title>In-depth cultivation of the pig gut microbiome towards novel bacterial diversity and tailored functional studies.</title>
        <authorList>
            <person name="Wylensek D."/>
            <person name="Hitch T.C.A."/>
            <person name="Clavel T."/>
        </authorList>
    </citation>
    <scope>NUCLEOTIDE SEQUENCE [LARGE SCALE GENOMIC DNA]</scope>
    <source>
        <strain evidence="7 8">BSM-380-WT-5A</strain>
    </source>
</reference>
<evidence type="ECO:0000256" key="1">
    <source>
        <dbReference type="ARBA" id="ARBA00003283"/>
    </source>
</evidence>
<dbReference type="GO" id="GO:0006310">
    <property type="term" value="P:DNA recombination"/>
    <property type="evidence" value="ECO:0007669"/>
    <property type="project" value="UniProtKB-KW"/>
</dbReference>
<dbReference type="InterPro" id="IPR010998">
    <property type="entry name" value="Integrase_recombinase_N"/>
</dbReference>
<keyword evidence="4" id="KW-0238">DNA-binding</keyword>
<evidence type="ECO:0000259" key="6">
    <source>
        <dbReference type="PROSITE" id="PS51898"/>
    </source>
</evidence>
<keyword evidence="3" id="KW-0229">DNA integration</keyword>
<evidence type="ECO:0000256" key="4">
    <source>
        <dbReference type="ARBA" id="ARBA00023125"/>
    </source>
</evidence>
<dbReference type="GO" id="GO:0003677">
    <property type="term" value="F:DNA binding"/>
    <property type="evidence" value="ECO:0007669"/>
    <property type="project" value="UniProtKB-KW"/>
</dbReference>
<dbReference type="InterPro" id="IPR002104">
    <property type="entry name" value="Integrase_catalytic"/>
</dbReference>
<dbReference type="CDD" id="cd01189">
    <property type="entry name" value="INT_ICEBs1_C_like"/>
    <property type="match status" value="1"/>
</dbReference>
<keyword evidence="8" id="KW-1185">Reference proteome</keyword>
<dbReference type="InterPro" id="IPR050090">
    <property type="entry name" value="Tyrosine_recombinase_XerCD"/>
</dbReference>
<dbReference type="InterPro" id="IPR004107">
    <property type="entry name" value="Integrase_SAM-like_N"/>
</dbReference>
<dbReference type="AlphaFoldDB" id="A0A7X2P5B9"/>
<accession>A0A7X2P5B9</accession>
<dbReference type="PANTHER" id="PTHR30349">
    <property type="entry name" value="PHAGE INTEGRASE-RELATED"/>
    <property type="match status" value="1"/>
</dbReference>
<proteinExistence type="inferred from homology"/>
<dbReference type="InterPro" id="IPR013762">
    <property type="entry name" value="Integrase-like_cat_sf"/>
</dbReference>
<evidence type="ECO:0000256" key="3">
    <source>
        <dbReference type="ARBA" id="ARBA00022908"/>
    </source>
</evidence>
<comment type="function">
    <text evidence="1">Site-specific tyrosine recombinase, which acts by catalyzing the cutting and rejoining of the recombining DNA molecules.</text>
</comment>